<protein>
    <submittedName>
        <fullName evidence="1">Uncharacterized protein</fullName>
    </submittedName>
</protein>
<organism evidence="1">
    <name type="scientific">Candidatus Kentrum sp. DK</name>
    <dbReference type="NCBI Taxonomy" id="2126562"/>
    <lineage>
        <taxon>Bacteria</taxon>
        <taxon>Pseudomonadati</taxon>
        <taxon>Pseudomonadota</taxon>
        <taxon>Gammaproteobacteria</taxon>
        <taxon>Candidatus Kentrum</taxon>
    </lineage>
</organism>
<sequence length="174" mass="19372">MWLEMLGEEPLTKGDSRRIVWTGDTTNEVFMDSFDTLSRRIEEASRAKTNGIPLNQVTVLVDWINLSALDVVSTGGGWDGLIAMLILNFPEVRWVFGVITGLDKSGSEEEGRIIAGHSLSSLLKPRRDPLFDPTGLRDWIRKKTNLQLENLGNDPYLPTRGCARTESPLGACRT</sequence>
<name>A0A450S3J2_9GAMM</name>
<evidence type="ECO:0000313" key="1">
    <source>
        <dbReference type="EMBL" id="VFJ46218.1"/>
    </source>
</evidence>
<gene>
    <name evidence="1" type="ORF">BECKDK2373C_GA0170839_101442</name>
</gene>
<proteinExistence type="predicted"/>
<accession>A0A450S3J2</accession>
<dbReference type="AlphaFoldDB" id="A0A450S3J2"/>
<reference evidence="1" key="1">
    <citation type="submission" date="2019-02" db="EMBL/GenBank/DDBJ databases">
        <authorList>
            <person name="Gruber-Vodicka R. H."/>
            <person name="Seah K. B. B."/>
        </authorList>
    </citation>
    <scope>NUCLEOTIDE SEQUENCE</scope>
    <source>
        <strain evidence="1">BECK_DK161</strain>
    </source>
</reference>
<dbReference type="EMBL" id="CAADEY010000014">
    <property type="protein sequence ID" value="VFJ46218.1"/>
    <property type="molecule type" value="Genomic_DNA"/>
</dbReference>